<evidence type="ECO:0000259" key="8">
    <source>
        <dbReference type="PROSITE" id="PS50178"/>
    </source>
</evidence>
<dbReference type="EMBL" id="CAJJDP010000046">
    <property type="protein sequence ID" value="CAD8164994.1"/>
    <property type="molecule type" value="Genomic_DNA"/>
</dbReference>
<evidence type="ECO:0000256" key="7">
    <source>
        <dbReference type="SAM" id="MobiDB-lite"/>
    </source>
</evidence>
<feature type="region of interest" description="Disordered" evidence="7">
    <location>
        <begin position="109"/>
        <end position="131"/>
    </location>
</feature>
<evidence type="ECO:0008006" key="12">
    <source>
        <dbReference type="Google" id="ProtNLM"/>
    </source>
</evidence>
<dbReference type="GO" id="GO:0008270">
    <property type="term" value="F:zinc ion binding"/>
    <property type="evidence" value="ECO:0007669"/>
    <property type="project" value="UniProtKB-KW"/>
</dbReference>
<keyword evidence="11" id="KW-1185">Reference proteome</keyword>
<keyword evidence="6" id="KW-0808">Transferase</keyword>
<dbReference type="PROSITE" id="PS51455">
    <property type="entry name" value="PIPK"/>
    <property type="match status" value="1"/>
</dbReference>
<evidence type="ECO:0000256" key="5">
    <source>
        <dbReference type="PROSITE-ProRule" id="PRU00091"/>
    </source>
</evidence>
<dbReference type="InterPro" id="IPR000306">
    <property type="entry name" value="Znf_FYVE"/>
</dbReference>
<dbReference type="OrthoDB" id="158357at2759"/>
<sequence length="1376" mass="160637">MINQQLLQTTKWVQDRDAKACKKCQNPFKAIFRRKHHCRNCGQLFCDSCSNYFMDKTNFKNYHEIKKNKVRLCQDCFNDITKKLRDSGEIVKDKDSLSVLKSQQLRRHSKSFNVTEEKLPESAKQTSPPPPLQLVPQIKIDPQPLSQTCKLQIPDTITIGDDIEQKQLKLEESMISKIEEFVERRTLAYGIKENWQATMLQFILNAIEYLKYAETLPLKQKILLIKIKIIPFINYAATQYLRGVTITKNIAHKRMKTHHKSPSFLLLTGSLDLDIQNFDNVVKNQHKYLQQALEQIDMLNPNIILIEKGINNILLNEFLKRDITVSIQCSQKQLQKVEIAVKARIQRAADVFNRCCDKDCLGKSDTASYVSCDPDSIKQNSTLYSRLDEKDKALLEAHLEKKKNKNKDKTLLFIHTPQYATSFQITLSGPRLTELIDVKKCFQQLCCICYSMSLELSMILLDQKLKQDLEQKYKQIDNQKSPMMITGEILDFSISSMTEHENQQIKLCKVRFHPAVISTIHDIQKRNNDESLENYIKQNIKNINNKKISYFSQFCNFTKEIVKFYEDRDFGLGHYISSKAVDTTTKYCSIKQIHHVSIRYGPGAFVRCVVERKKQQNLQVKASVNLTKENIKKEQSFLQMQSLNDDTSTQCETVQGDSDFKVHQQLNMNIITYIKCLNSNCDRQLTKSFKLERSHLEFSFEKLIQYLIMSALRWKKINKTNWLVFDGELNEQGDQFDGCNHSLTERVFECNDFQVKLFTNLFDIYRIKHFQFNCQEVKQHIEKSDKEEIDKRKDTLICHLQKLQQQILKNDKGVRESYLMNSNLSFDKDPNQFFQVPESSLSLVGNFMERLTQSPYPDFLALEQESMQLYSRIYQIEVTDQLRISKIKNESQISKQKTSQFSFVTNESGPSIKNPFRKTLKETTITMSTINENLFPIQLLPTQQYTQSPESPSQDNFNQFEEQSEAGFEKQYDNDQNQQNSIKSCLLNWPKAALNFDQSNMPIKSFFEFIPIYNQNDIGLVASALNHPKYYDLYENKYRFTEFWEKIQDQSLQKEVQMEAAKILKDQLKNAVIEEFQIKLSKFTALLKKTSLNNLQEVDEDEQAVIQTSAESPRRQQKSVTIQLYYPKQFECFRMLNGINIKQFIKSIASCSNWNSAGGKSGSTFYKSADNLFIFKAVKESEFSMFESFAPKYFEHLYSNISNQRPSVLNKIYGMFTIKNSRGTQYLIAMENLFWGLDGELTVYDLKGSEAKRWNRKNLKTLLDTNYIIDRNGEPLPVQEQDFNFLEIALESDSEFLLEVEVVDYSLLLIIDNKNHQIKLSIIDYLQCYDFMKKMETKLKTAINFGAPPTIIKPAVYQERFMKAMKKYFMGIYSSL</sequence>
<dbReference type="GO" id="GO:0005524">
    <property type="term" value="F:ATP binding"/>
    <property type="evidence" value="ECO:0007669"/>
    <property type="project" value="UniProtKB-UniRule"/>
</dbReference>
<dbReference type="SMART" id="SM00064">
    <property type="entry name" value="FYVE"/>
    <property type="match status" value="1"/>
</dbReference>
<feature type="domain" description="FYVE-type" evidence="8">
    <location>
        <begin position="15"/>
        <end position="81"/>
    </location>
</feature>
<evidence type="ECO:0000256" key="3">
    <source>
        <dbReference type="ARBA" id="ARBA00022833"/>
    </source>
</evidence>
<dbReference type="GO" id="GO:0046854">
    <property type="term" value="P:phosphatidylinositol phosphate biosynthetic process"/>
    <property type="evidence" value="ECO:0007669"/>
    <property type="project" value="TreeGrafter"/>
</dbReference>
<dbReference type="GO" id="GO:0000285">
    <property type="term" value="F:1-phosphatidylinositol-3-phosphate 5-kinase activity"/>
    <property type="evidence" value="ECO:0007669"/>
    <property type="project" value="InterPro"/>
</dbReference>
<evidence type="ECO:0000256" key="4">
    <source>
        <dbReference type="ARBA" id="ARBA00022840"/>
    </source>
</evidence>
<keyword evidence="3" id="KW-0862">Zinc</keyword>
<evidence type="ECO:0000313" key="11">
    <source>
        <dbReference type="Proteomes" id="UP000683925"/>
    </source>
</evidence>
<dbReference type="Proteomes" id="UP000683925">
    <property type="component" value="Unassembled WGS sequence"/>
</dbReference>
<dbReference type="InterPro" id="IPR017455">
    <property type="entry name" value="Znf_FYVE-rel"/>
</dbReference>
<dbReference type="Pfam" id="PF01504">
    <property type="entry name" value="PIP5K"/>
    <property type="match status" value="1"/>
</dbReference>
<evidence type="ECO:0000256" key="1">
    <source>
        <dbReference type="ARBA" id="ARBA00022723"/>
    </source>
</evidence>
<reference evidence="10" key="1">
    <citation type="submission" date="2021-01" db="EMBL/GenBank/DDBJ databases">
        <authorList>
            <consortium name="Genoscope - CEA"/>
            <person name="William W."/>
        </authorList>
    </citation>
    <scope>NUCLEOTIDE SEQUENCE</scope>
</reference>
<keyword evidence="6" id="KW-0418">Kinase</keyword>
<dbReference type="InterPro" id="IPR044769">
    <property type="entry name" value="PIKfyve_PIPKc"/>
</dbReference>
<dbReference type="InterPro" id="IPR002498">
    <property type="entry name" value="PInositol-4-P-4/5-kinase_core"/>
</dbReference>
<evidence type="ECO:0000259" key="9">
    <source>
        <dbReference type="PROSITE" id="PS51455"/>
    </source>
</evidence>
<dbReference type="CDD" id="cd17300">
    <property type="entry name" value="PIPKc_PIKfyve"/>
    <property type="match status" value="1"/>
</dbReference>
<dbReference type="InterPro" id="IPR002423">
    <property type="entry name" value="Cpn60/GroEL/TCP-1"/>
</dbReference>
<keyword evidence="2 5" id="KW-0863">Zinc-finger</keyword>
<dbReference type="PROSITE" id="PS50178">
    <property type="entry name" value="ZF_FYVE"/>
    <property type="match status" value="1"/>
</dbReference>
<proteinExistence type="predicted"/>
<dbReference type="SMART" id="SM00330">
    <property type="entry name" value="PIPKc"/>
    <property type="match status" value="1"/>
</dbReference>
<dbReference type="OMA" id="RVFECND"/>
<gene>
    <name evidence="10" type="ORF">POCTA_138.1.T0460050</name>
</gene>
<keyword evidence="6" id="KW-0547">Nucleotide-binding</keyword>
<comment type="caution">
    <text evidence="10">The sequence shown here is derived from an EMBL/GenBank/DDBJ whole genome shotgun (WGS) entry which is preliminary data.</text>
</comment>
<evidence type="ECO:0000256" key="6">
    <source>
        <dbReference type="PROSITE-ProRule" id="PRU00781"/>
    </source>
</evidence>
<dbReference type="Pfam" id="PF01363">
    <property type="entry name" value="FYVE"/>
    <property type="match status" value="1"/>
</dbReference>
<evidence type="ECO:0000256" key="2">
    <source>
        <dbReference type="ARBA" id="ARBA00022771"/>
    </source>
</evidence>
<dbReference type="PANTHER" id="PTHR45748">
    <property type="entry name" value="1-PHOSPHATIDYLINOSITOL 3-PHOSPHATE 5-KINASE-RELATED"/>
    <property type="match status" value="1"/>
</dbReference>
<feature type="region of interest" description="Disordered" evidence="7">
    <location>
        <begin position="945"/>
        <end position="974"/>
    </location>
</feature>
<dbReference type="Pfam" id="PF00118">
    <property type="entry name" value="Cpn60_TCP1"/>
    <property type="match status" value="1"/>
</dbReference>
<feature type="domain" description="PIPK" evidence="9">
    <location>
        <begin position="1060"/>
        <end position="1369"/>
    </location>
</feature>
<dbReference type="GO" id="GO:0010008">
    <property type="term" value="C:endosome membrane"/>
    <property type="evidence" value="ECO:0007669"/>
    <property type="project" value="TreeGrafter"/>
</dbReference>
<name>A0A8S1UKS1_PAROT</name>
<feature type="compositionally biased region" description="Polar residues" evidence="7">
    <location>
        <begin position="945"/>
        <end position="961"/>
    </location>
</feature>
<keyword evidence="1" id="KW-0479">Metal-binding</keyword>
<keyword evidence="4 6" id="KW-0067">ATP-binding</keyword>
<evidence type="ECO:0000313" key="10">
    <source>
        <dbReference type="EMBL" id="CAD8164994.1"/>
    </source>
</evidence>
<accession>A0A8S1UKS1</accession>
<organism evidence="10 11">
    <name type="scientific">Paramecium octaurelia</name>
    <dbReference type="NCBI Taxonomy" id="43137"/>
    <lineage>
        <taxon>Eukaryota</taxon>
        <taxon>Sar</taxon>
        <taxon>Alveolata</taxon>
        <taxon>Ciliophora</taxon>
        <taxon>Intramacronucleata</taxon>
        <taxon>Oligohymenophorea</taxon>
        <taxon>Peniculida</taxon>
        <taxon>Parameciidae</taxon>
        <taxon>Paramecium</taxon>
    </lineage>
</organism>
<dbReference type="PANTHER" id="PTHR45748:SF7">
    <property type="entry name" value="1-PHOSPHATIDYLINOSITOL 3-PHOSPHATE 5-KINASE-RELATED"/>
    <property type="match status" value="1"/>
</dbReference>
<protein>
    <recommendedName>
        <fullName evidence="12">1-phosphatidylinositol-3-phosphate 5-kinase</fullName>
    </recommendedName>
</protein>